<dbReference type="NCBIfam" id="TIGR01746">
    <property type="entry name" value="Thioester-redct"/>
    <property type="match status" value="1"/>
</dbReference>
<dbReference type="Pfam" id="PF13193">
    <property type="entry name" value="AMP-binding_C"/>
    <property type="match status" value="1"/>
</dbReference>
<dbReference type="SMART" id="SM00823">
    <property type="entry name" value="PKS_PP"/>
    <property type="match status" value="1"/>
</dbReference>
<dbReference type="InterPro" id="IPR013120">
    <property type="entry name" value="FAR_NAD-bd"/>
</dbReference>
<dbReference type="InterPro" id="IPR010080">
    <property type="entry name" value="Thioester_reductase-like_dom"/>
</dbReference>
<keyword evidence="3" id="KW-0597">Phosphoprotein</keyword>
<accession>A0A4Y7WLG2</accession>
<protein>
    <submittedName>
        <fullName evidence="5">Amino acid adenylation domain-containing protein</fullName>
    </submittedName>
</protein>
<dbReference type="NCBIfam" id="TIGR01733">
    <property type="entry name" value="AA-adenyl-dom"/>
    <property type="match status" value="1"/>
</dbReference>
<comment type="caution">
    <text evidence="5">The sequence shown here is derived from an EMBL/GenBank/DDBJ whole genome shotgun (WGS) entry which is preliminary data.</text>
</comment>
<dbReference type="GO" id="GO:0031177">
    <property type="term" value="F:phosphopantetheine binding"/>
    <property type="evidence" value="ECO:0007669"/>
    <property type="project" value="InterPro"/>
</dbReference>
<evidence type="ECO:0000256" key="1">
    <source>
        <dbReference type="ARBA" id="ARBA00006432"/>
    </source>
</evidence>
<dbReference type="Gene3D" id="3.30.300.30">
    <property type="match status" value="1"/>
</dbReference>
<dbReference type="InterPro" id="IPR036291">
    <property type="entry name" value="NAD(P)-bd_dom_sf"/>
</dbReference>
<dbReference type="SUPFAM" id="SSF56801">
    <property type="entry name" value="Acetyl-CoA synthetase-like"/>
    <property type="match status" value="1"/>
</dbReference>
<dbReference type="InterPro" id="IPR036736">
    <property type="entry name" value="ACP-like_sf"/>
</dbReference>
<evidence type="ECO:0000313" key="5">
    <source>
        <dbReference type="EMBL" id="TES49526.1"/>
    </source>
</evidence>
<dbReference type="CDD" id="cd05235">
    <property type="entry name" value="SDR_e1"/>
    <property type="match status" value="1"/>
</dbReference>
<sequence>MLKTKRSYFMMQRSLKEIFSMQVDERPEDIALTFGHSHMTYGELDQASNRLANYLLDQGVKKGQLIGLSLDRSPQLIVAIVATIKIGCVYVPIDSKYPQERIEYMIGDSCVTTLITTSTTLAQMPYLQIATILLDQEASQIDLIKATPPAMNVEPLDLAYIMYTSGSTGTPKGVAIPHQAIIRLVKETNYFQIDHQQTVGHFASTSFDAATFEIWGALLNGAKLAISNPEPITPESVAKVVRDHNVSILFLTTGLFNLMVDERIDDLIDVKYLISGGEVMSPTIAKKAVERLPNTRVFNAYGPTENCVFSTAFELTNRTNFDTSIPIGKVLNGTSMIIVNEELNIVDDGQIGELLLGGLGLASGYWNREDVTKEMFIYLNRERFYRTGDLVRKLPDGTIEYLGRMDHQVKIRGFRIELNEIENHIILNDEIKHCSVSIQENTPGDKRLVSYLVPLNQKTFHLKNLTAYLKQKLPEYMIPSNYVILDSLPLTTNGKVDRAALSNTLFTRPNFGVPYKAPQTEREQQLVHIWQDLLQVDQVGVDDDFFELGGNSLLAARAIIRMKEALDTFLPSSALYKYSTIFKLASFLKNQSTETDFTTVNLANEIQLEERISPSTTFSPSFYKQKAIFLTGATGFLGAFLIKEFLEHDEEANIYCLVRASSVAEGLRRIKQNMEKYHIWSDAYEPKIKPIPGHLDRPMFGLTREEFDQLAKTIDVIYHNGAKVNYVQAYDLHKSANVTGTQMILELACTSSLKPVHYVSTISVFGPIGYFTDVKELKEDSRLEISEPFVYKDMGYSQSKWVAESVMWEANKRGIPMTVFRPGFIMGDSHTGVNNTEDYVARMIKGCIQLGTYPHLPRQRKEFVPVDFVAKAVREICLDPTNFGKAYHLTPPTDSMDLEDFFAEMNTTLGYSLKVVPYKDWVQQLIEETKNSSDNALTPFLTLLSEELYNGKTAFELYENMPTYHSNNVEKALSESGLIFPVMDKKLLCTYFNYMKKIGFIPSPLVRV</sequence>
<dbReference type="Proteomes" id="UP000298210">
    <property type="component" value="Unassembled WGS sequence"/>
</dbReference>
<dbReference type="Gene3D" id="1.10.1200.10">
    <property type="entry name" value="ACP-like"/>
    <property type="match status" value="1"/>
</dbReference>
<dbReference type="InterPro" id="IPR010071">
    <property type="entry name" value="AA_adenyl_dom"/>
</dbReference>
<organism evidence="5 6">
    <name type="scientific">Shouchella lehensis</name>
    <dbReference type="NCBI Taxonomy" id="300825"/>
    <lineage>
        <taxon>Bacteria</taxon>
        <taxon>Bacillati</taxon>
        <taxon>Bacillota</taxon>
        <taxon>Bacilli</taxon>
        <taxon>Bacillales</taxon>
        <taxon>Bacillaceae</taxon>
        <taxon>Shouchella</taxon>
    </lineage>
</organism>
<dbReference type="FunFam" id="3.40.50.980:FF:000001">
    <property type="entry name" value="Non-ribosomal peptide synthetase"/>
    <property type="match status" value="1"/>
</dbReference>
<dbReference type="Pfam" id="PF00501">
    <property type="entry name" value="AMP-binding"/>
    <property type="match status" value="1"/>
</dbReference>
<dbReference type="InterPro" id="IPR045851">
    <property type="entry name" value="AMP-bd_C_sf"/>
</dbReference>
<evidence type="ECO:0000313" key="6">
    <source>
        <dbReference type="Proteomes" id="UP000298210"/>
    </source>
</evidence>
<reference evidence="5 6" key="1">
    <citation type="submission" date="2019-03" db="EMBL/GenBank/DDBJ databases">
        <authorList>
            <person name="Liu G."/>
        </authorList>
    </citation>
    <scope>NUCLEOTIDE SEQUENCE [LARGE SCALE GENOMIC DNA]</scope>
    <source>
        <strain evidence="5 6">DSM 19099</strain>
    </source>
</reference>
<dbReference type="PANTHER" id="PTHR44845:SF6">
    <property type="entry name" value="BETA-ALANINE-ACTIVATING ENZYME"/>
    <property type="match status" value="1"/>
</dbReference>
<dbReference type="GO" id="GO:0072330">
    <property type="term" value="P:monocarboxylic acid biosynthetic process"/>
    <property type="evidence" value="ECO:0007669"/>
    <property type="project" value="UniProtKB-ARBA"/>
</dbReference>
<dbReference type="Gene3D" id="2.30.38.10">
    <property type="entry name" value="Luciferase, Domain 3"/>
    <property type="match status" value="1"/>
</dbReference>
<name>A0A4Y7WLG2_9BACI</name>
<evidence type="ECO:0000256" key="2">
    <source>
        <dbReference type="ARBA" id="ARBA00022450"/>
    </source>
</evidence>
<dbReference type="Pfam" id="PF07993">
    <property type="entry name" value="NAD_binding_4"/>
    <property type="match status" value="1"/>
</dbReference>
<feature type="domain" description="Carrier" evidence="4">
    <location>
        <begin position="517"/>
        <end position="592"/>
    </location>
</feature>
<dbReference type="InterPro" id="IPR009081">
    <property type="entry name" value="PP-bd_ACP"/>
</dbReference>
<dbReference type="InterPro" id="IPR020845">
    <property type="entry name" value="AMP-binding_CS"/>
</dbReference>
<dbReference type="CDD" id="cd12117">
    <property type="entry name" value="A_NRPS_Srf_like"/>
    <property type="match status" value="1"/>
</dbReference>
<dbReference type="InterPro" id="IPR000873">
    <property type="entry name" value="AMP-dep_synth/lig_dom"/>
</dbReference>
<dbReference type="Gene3D" id="3.40.50.720">
    <property type="entry name" value="NAD(P)-binding Rossmann-like Domain"/>
    <property type="match status" value="1"/>
</dbReference>
<dbReference type="GO" id="GO:0044550">
    <property type="term" value="P:secondary metabolite biosynthetic process"/>
    <property type="evidence" value="ECO:0007669"/>
    <property type="project" value="UniProtKB-ARBA"/>
</dbReference>
<proteinExistence type="inferred from homology"/>
<keyword evidence="2" id="KW-0596">Phosphopantetheine</keyword>
<dbReference type="PROSITE" id="PS50075">
    <property type="entry name" value="CARRIER"/>
    <property type="match status" value="1"/>
</dbReference>
<evidence type="ECO:0000259" key="4">
    <source>
        <dbReference type="PROSITE" id="PS50075"/>
    </source>
</evidence>
<dbReference type="Gene3D" id="3.40.50.980">
    <property type="match status" value="2"/>
</dbReference>
<dbReference type="PANTHER" id="PTHR44845">
    <property type="entry name" value="CARRIER DOMAIN-CONTAINING PROTEIN"/>
    <property type="match status" value="1"/>
</dbReference>
<gene>
    <name evidence="5" type="ORF">E2L03_08640</name>
</gene>
<evidence type="ECO:0000256" key="3">
    <source>
        <dbReference type="ARBA" id="ARBA00022553"/>
    </source>
</evidence>
<dbReference type="Pfam" id="PF00550">
    <property type="entry name" value="PP-binding"/>
    <property type="match status" value="1"/>
</dbReference>
<dbReference type="PROSITE" id="PS00455">
    <property type="entry name" value="AMP_BINDING"/>
    <property type="match status" value="1"/>
</dbReference>
<dbReference type="InterPro" id="IPR020806">
    <property type="entry name" value="PKS_PP-bd"/>
</dbReference>
<dbReference type="SUPFAM" id="SSF47336">
    <property type="entry name" value="ACP-like"/>
    <property type="match status" value="1"/>
</dbReference>
<dbReference type="AlphaFoldDB" id="A0A4Y7WLG2"/>
<dbReference type="EMBL" id="SNUX01000002">
    <property type="protein sequence ID" value="TES49526.1"/>
    <property type="molecule type" value="Genomic_DNA"/>
</dbReference>
<comment type="similarity">
    <text evidence="1">Belongs to the ATP-dependent AMP-binding enzyme family.</text>
</comment>
<dbReference type="InterPro" id="IPR025110">
    <property type="entry name" value="AMP-bd_C"/>
</dbReference>
<dbReference type="FunFam" id="1.10.1200.10:FF:000016">
    <property type="entry name" value="Non-ribosomal peptide synthase"/>
    <property type="match status" value="1"/>
</dbReference>
<dbReference type="SUPFAM" id="SSF51735">
    <property type="entry name" value="NAD(P)-binding Rossmann-fold domains"/>
    <property type="match status" value="1"/>
</dbReference>
<dbReference type="FunFam" id="3.30.300.30:FF:000010">
    <property type="entry name" value="Enterobactin synthetase component F"/>
    <property type="match status" value="1"/>
</dbReference>